<keyword evidence="1" id="KW-0812">Transmembrane</keyword>
<dbReference type="RefSeq" id="WP_211312987.1">
    <property type="nucleotide sequence ID" value="NZ_BAAABL010000002.1"/>
</dbReference>
<dbReference type="EMBL" id="BAAABL010000002">
    <property type="protein sequence ID" value="GAA0289521.1"/>
    <property type="molecule type" value="Genomic_DNA"/>
</dbReference>
<keyword evidence="1" id="KW-0472">Membrane</keyword>
<dbReference type="AlphaFoldDB" id="A0AAV3S3X5"/>
<feature type="transmembrane region" description="Helical" evidence="1">
    <location>
        <begin position="54"/>
        <end position="87"/>
    </location>
</feature>
<feature type="transmembrane region" description="Helical" evidence="1">
    <location>
        <begin position="132"/>
        <end position="154"/>
    </location>
</feature>
<comment type="caution">
    <text evidence="2">The sequence shown here is derived from an EMBL/GenBank/DDBJ whole genome shotgun (WGS) entry which is preliminary data.</text>
</comment>
<evidence type="ECO:0000313" key="2">
    <source>
        <dbReference type="EMBL" id="GAA0289521.1"/>
    </source>
</evidence>
<proteinExistence type="predicted"/>
<sequence length="163" mass="17375">MTQPSSGQVFQYIVGTKRPRRAIAGGVGVLLLLASIAFLLGFNVGLNAFGGGWILLALGIAGIAGIVGAGLGLTVGLLWLITLWWFVFPPLVGYLTGDWTGASRYVHPRMSAFAYGSARAELFGGLRYGVRLGLFFAVVPGSLAYAIGTTINWVRRRFLSHDT</sequence>
<keyword evidence="1" id="KW-1133">Transmembrane helix</keyword>
<feature type="transmembrane region" description="Helical" evidence="1">
    <location>
        <begin position="22"/>
        <end position="42"/>
    </location>
</feature>
<reference evidence="2 3" key="1">
    <citation type="journal article" date="2019" name="Int. J. Syst. Evol. Microbiol.">
        <title>The Global Catalogue of Microorganisms (GCM) 10K type strain sequencing project: providing services to taxonomists for standard genome sequencing and annotation.</title>
        <authorList>
            <consortium name="The Broad Institute Genomics Platform"/>
            <consortium name="The Broad Institute Genome Sequencing Center for Infectious Disease"/>
            <person name="Wu L."/>
            <person name="Ma J."/>
        </authorList>
    </citation>
    <scope>NUCLEOTIDE SEQUENCE [LARGE SCALE GENOMIC DNA]</scope>
    <source>
        <strain evidence="2 3">JCM 16330</strain>
    </source>
</reference>
<protein>
    <recommendedName>
        <fullName evidence="4">DUF2062 domain-containing protein</fullName>
    </recommendedName>
</protein>
<accession>A0AAV3S3X5</accession>
<dbReference type="Proteomes" id="UP001500837">
    <property type="component" value="Unassembled WGS sequence"/>
</dbReference>
<evidence type="ECO:0000313" key="3">
    <source>
        <dbReference type="Proteomes" id="UP001500837"/>
    </source>
</evidence>
<gene>
    <name evidence="2" type="ORF">GCM10009066_00020</name>
</gene>
<keyword evidence="3" id="KW-1185">Reference proteome</keyword>
<evidence type="ECO:0008006" key="4">
    <source>
        <dbReference type="Google" id="ProtNLM"/>
    </source>
</evidence>
<evidence type="ECO:0000256" key="1">
    <source>
        <dbReference type="SAM" id="Phobius"/>
    </source>
</evidence>
<organism evidence="2 3">
    <name type="scientific">Halarchaeum salinum</name>
    <dbReference type="NCBI Taxonomy" id="489912"/>
    <lineage>
        <taxon>Archaea</taxon>
        <taxon>Methanobacteriati</taxon>
        <taxon>Methanobacteriota</taxon>
        <taxon>Stenosarchaea group</taxon>
        <taxon>Halobacteria</taxon>
        <taxon>Halobacteriales</taxon>
        <taxon>Halobacteriaceae</taxon>
    </lineage>
</organism>
<name>A0AAV3S3X5_9EURY</name>